<evidence type="ECO:0000256" key="1">
    <source>
        <dbReference type="SAM" id="MobiDB-lite"/>
    </source>
</evidence>
<gene>
    <name evidence="2" type="ORF">EG328_005310</name>
</gene>
<sequence length="245" mass="28343">MAQYVVYNCWEPVQGILSELLFTRLGHGYIFNGGGFSHYPAGLSNDSVMTKFPDLSRWKMLERYATEYSPFGQNLKWQVTIVKAQEEVIRSASAEKKRKAEDGLEEVMAVRPSSRPRRQRETSGRLGDSPTVRRRINLKRQVAIVKAQEEVIKPASAEKKRKAEDSLEEVMAVQWQAEQERHRKFARTKSGKDREKECQEAVFRVRLTEVEHDVVPFDSRILMFLASHRPDSILRMIDKIYAKGK</sequence>
<dbReference type="AlphaFoldDB" id="A0A8H3UJF8"/>
<evidence type="ECO:0000313" key="3">
    <source>
        <dbReference type="Proteomes" id="UP000447873"/>
    </source>
</evidence>
<organism evidence="2 3">
    <name type="scientific">Venturia inaequalis</name>
    <name type="common">Apple scab fungus</name>
    <dbReference type="NCBI Taxonomy" id="5025"/>
    <lineage>
        <taxon>Eukaryota</taxon>
        <taxon>Fungi</taxon>
        <taxon>Dikarya</taxon>
        <taxon>Ascomycota</taxon>
        <taxon>Pezizomycotina</taxon>
        <taxon>Dothideomycetes</taxon>
        <taxon>Pleosporomycetidae</taxon>
        <taxon>Venturiales</taxon>
        <taxon>Venturiaceae</taxon>
        <taxon>Venturia</taxon>
    </lineage>
</organism>
<comment type="caution">
    <text evidence="2">The sequence shown here is derived from an EMBL/GenBank/DDBJ whole genome shotgun (WGS) entry which is preliminary data.</text>
</comment>
<feature type="region of interest" description="Disordered" evidence="1">
    <location>
        <begin position="100"/>
        <end position="132"/>
    </location>
</feature>
<dbReference type="Proteomes" id="UP000447873">
    <property type="component" value="Unassembled WGS sequence"/>
</dbReference>
<accession>A0A8H3UJF8</accession>
<proteinExistence type="predicted"/>
<dbReference type="EMBL" id="WNWS01000285">
    <property type="protein sequence ID" value="KAE9971882.1"/>
    <property type="molecule type" value="Genomic_DNA"/>
</dbReference>
<protein>
    <submittedName>
        <fullName evidence="2">Uncharacterized protein</fullName>
    </submittedName>
</protein>
<name>A0A8H3UJF8_VENIN</name>
<evidence type="ECO:0000313" key="2">
    <source>
        <dbReference type="EMBL" id="KAE9971882.1"/>
    </source>
</evidence>
<reference evidence="2 3" key="1">
    <citation type="submission" date="2018-12" db="EMBL/GenBank/DDBJ databases">
        <title>Venturia inaequalis Genome Resource.</title>
        <authorList>
            <person name="Lichtner F.J."/>
        </authorList>
    </citation>
    <scope>NUCLEOTIDE SEQUENCE [LARGE SCALE GENOMIC DNA]</scope>
    <source>
        <strain evidence="2 3">120213</strain>
    </source>
</reference>